<dbReference type="InterPro" id="IPR032095">
    <property type="entry name" value="Sacchrp_dh-like_C"/>
</dbReference>
<dbReference type="Gene3D" id="3.40.50.720">
    <property type="entry name" value="NAD(P)-binding Rossmann-like Domain"/>
    <property type="match status" value="1"/>
</dbReference>
<feature type="domain" description="Saccharopine dehydrogenase-like C-terminal" evidence="2">
    <location>
        <begin position="159"/>
        <end position="448"/>
    </location>
</feature>
<dbReference type="AlphaFoldDB" id="A0A0S1SKU1"/>
<accession>A0A0S1SSA6</accession>
<dbReference type="PATRIC" id="fig|1735161.3.peg.992"/>
<dbReference type="EMBL" id="CP013065">
    <property type="protein sequence ID" value="ALM13677.1"/>
    <property type="molecule type" value="Genomic_DNA"/>
</dbReference>
<dbReference type="InterPro" id="IPR005097">
    <property type="entry name" value="Sacchrp_dh_NADP-bd"/>
</dbReference>
<dbReference type="Proteomes" id="UP000069135">
    <property type="component" value="Chromosome"/>
</dbReference>
<name>A0A0S1SKU1_9BACT</name>
<gene>
    <name evidence="3" type="ORF">PeribacterD1_1013</name>
</gene>
<proteinExistence type="predicted"/>
<organism evidence="3 4">
    <name type="scientific">Candidatus Peribacter riflensis</name>
    <dbReference type="NCBI Taxonomy" id="1735162"/>
    <lineage>
        <taxon>Bacteria</taxon>
        <taxon>Candidatus Peregrinibacteriota</taxon>
        <taxon>Candidatus Peribacteria</taxon>
        <taxon>Candidatus Peribacterales</taxon>
        <taxon>Candidatus Peribacteraceae</taxon>
        <taxon>Candidatus Peribacter</taxon>
    </lineage>
</organism>
<accession>A0A0S1SG81</accession>
<evidence type="ECO:0000259" key="1">
    <source>
        <dbReference type="Pfam" id="PF03435"/>
    </source>
</evidence>
<accession>A0A0S1SVN1</accession>
<evidence type="ECO:0000259" key="2">
    <source>
        <dbReference type="Pfam" id="PF16653"/>
    </source>
</evidence>
<dbReference type="KEGG" id="prf:PeribacterA2_1013"/>
<accession>A0A0S1SWH5</accession>
<accession>A0A0S1SKU1</accession>
<dbReference type="InterPro" id="IPR023181">
    <property type="entry name" value="Homospermid_syn-like_C"/>
</dbReference>
<reference evidence="4" key="1">
    <citation type="submission" date="2015-10" db="EMBL/GenBank/DDBJ databases">
        <title>Analysis of five complete genome sequences for members of the class Peribacteria in the recently recognized Peregrinibacteria bacterial phylum.</title>
        <authorList>
            <person name="Anantharaman K."/>
            <person name="Brown C.T."/>
            <person name="Burstein D."/>
            <person name="Castelle C.J."/>
            <person name="Probst A.J."/>
            <person name="Thomas B.C."/>
            <person name="Williams K.H."/>
            <person name="Banfield J.F."/>
        </authorList>
    </citation>
    <scope>NUCLEOTIDE SEQUENCE [LARGE SCALE GENOMIC DNA]</scope>
</reference>
<protein>
    <submittedName>
        <fullName evidence="3">Homospermidine synthase</fullName>
    </submittedName>
</protein>
<evidence type="ECO:0000313" key="4">
    <source>
        <dbReference type="Proteomes" id="UP000069135"/>
    </source>
</evidence>
<reference evidence="3 4" key="2">
    <citation type="journal article" date="2016" name="PeerJ">
        <title>Analysis of five complete genome sequences for members of the class Peribacteria in the recently recognized Peregrinibacteria bacterial phylum.</title>
        <authorList>
            <person name="Anantharaman K."/>
            <person name="Brown C.T."/>
            <person name="Burstein D."/>
            <person name="Castelle C.J."/>
            <person name="Probst A.J."/>
            <person name="Thomas B.C."/>
            <person name="Williams K.H."/>
            <person name="Banfield J.F."/>
        </authorList>
    </citation>
    <scope>NUCLEOTIDE SEQUENCE [LARGE SCALE GENOMIC DNA]</scope>
    <source>
        <strain evidence="3">RIFOXYD1_FULL_PER-ii_59_16</strain>
    </source>
</reference>
<dbReference type="Pfam" id="PF16653">
    <property type="entry name" value="Sacchrp_dh_C"/>
    <property type="match status" value="1"/>
</dbReference>
<evidence type="ECO:0000313" key="3">
    <source>
        <dbReference type="EMBL" id="ALM13677.1"/>
    </source>
</evidence>
<sequence>MVSSSVPCTGRILILGFGGVARCTLPLLLKNLTISPTQITVMDMVDHRELLKDYLLQGLTFRHERLTREHLKDQLAALLSRGDLLIDLAWNISCTALLDWCHRNGVLYINTSVELWDPYEGREHSNPCDQTLYVRHMAIRALIHSWKDKPGPTAVLEHGANPGLVSHFTKKALIDIGDKLVSEKPHDSRREAIDHAVRYGNFAELAALLNVQTIHISEIDTQIAHTPRDPNTFLNTWSVEGFREEGTAPAEMGWGTHEKTMPGDGHAHAAGPKNQICLKRFGIDTCVKSRVPSQEIVGMIIRHGEAFTLSDALTLWNDDGTPARRPTVHYAYCPCAESLRSFEDLRARNFIPQENWRILSDDIKSGIDELGVLLMGHDFKAWWMGSVLSIDEARKHVPGQNATTLQVAASVMAAVRWMIRHPSEGVNIPDQLPHREILEAAAPYLGSLPSIPIDWTPTGRPVDGQTWQFANFLTDERPHGKVFRPNLDVGVGA</sequence>
<dbReference type="Gene3D" id="3.30.360.30">
    <property type="entry name" value="homospermidine synthase like"/>
    <property type="match status" value="1"/>
</dbReference>
<dbReference type="Pfam" id="PF03435">
    <property type="entry name" value="Sacchrp_dh_NADP"/>
    <property type="match status" value="1"/>
</dbReference>
<dbReference type="STRING" id="1735162.PeribacterB2_1015"/>
<feature type="domain" description="Saccharopine dehydrogenase NADP binding" evidence="1">
    <location>
        <begin position="12"/>
        <end position="155"/>
    </location>
</feature>